<evidence type="ECO:0000256" key="7">
    <source>
        <dbReference type="ARBA" id="ARBA00023136"/>
    </source>
</evidence>
<feature type="transmembrane region" description="Helical" evidence="8">
    <location>
        <begin position="205"/>
        <end position="225"/>
    </location>
</feature>
<keyword evidence="10" id="KW-1185">Reference proteome</keyword>
<evidence type="ECO:0000256" key="5">
    <source>
        <dbReference type="ARBA" id="ARBA00022692"/>
    </source>
</evidence>
<dbReference type="OrthoDB" id="9762557at2"/>
<accession>A0A178ILR4</accession>
<evidence type="ECO:0000313" key="9">
    <source>
        <dbReference type="EMBL" id="OAM90066.1"/>
    </source>
</evidence>
<dbReference type="GO" id="GO:0008643">
    <property type="term" value="P:carbohydrate transport"/>
    <property type="evidence" value="ECO:0007669"/>
    <property type="project" value="InterPro"/>
</dbReference>
<evidence type="ECO:0000256" key="2">
    <source>
        <dbReference type="ARBA" id="ARBA00009617"/>
    </source>
</evidence>
<evidence type="ECO:0000256" key="6">
    <source>
        <dbReference type="ARBA" id="ARBA00022989"/>
    </source>
</evidence>
<keyword evidence="5 8" id="KW-0812">Transmembrane</keyword>
<feature type="transmembrane region" description="Helical" evidence="8">
    <location>
        <begin position="121"/>
        <end position="142"/>
    </location>
</feature>
<gene>
    <name evidence="9" type="ORF">AW736_09805</name>
</gene>
<evidence type="ECO:0000256" key="4">
    <source>
        <dbReference type="ARBA" id="ARBA00022475"/>
    </source>
</evidence>
<evidence type="ECO:0000256" key="1">
    <source>
        <dbReference type="ARBA" id="ARBA00004651"/>
    </source>
</evidence>
<dbReference type="GO" id="GO:0005886">
    <property type="term" value="C:plasma membrane"/>
    <property type="evidence" value="ECO:0007669"/>
    <property type="project" value="UniProtKB-SubCell"/>
</dbReference>
<dbReference type="STRING" id="1184151.AW736_09805"/>
<dbReference type="AlphaFoldDB" id="A0A178ILR4"/>
<dbReference type="PROSITE" id="PS00872">
    <property type="entry name" value="NA_GALACTOSIDE_SYMP"/>
    <property type="match status" value="1"/>
</dbReference>
<dbReference type="PANTHER" id="PTHR11328:SF24">
    <property type="entry name" value="MAJOR FACILITATOR SUPERFAMILY (MFS) PROFILE DOMAIN-CONTAINING PROTEIN"/>
    <property type="match status" value="1"/>
</dbReference>
<comment type="similarity">
    <text evidence="2">Belongs to the sodium:galactoside symporter (TC 2.A.2) family.</text>
</comment>
<dbReference type="SUPFAM" id="SSF103473">
    <property type="entry name" value="MFS general substrate transporter"/>
    <property type="match status" value="1"/>
</dbReference>
<evidence type="ECO:0008006" key="11">
    <source>
        <dbReference type="Google" id="ProtNLM"/>
    </source>
</evidence>
<dbReference type="GO" id="GO:0015293">
    <property type="term" value="F:symporter activity"/>
    <property type="evidence" value="ECO:0007669"/>
    <property type="project" value="InterPro"/>
</dbReference>
<feature type="transmembrane region" description="Helical" evidence="8">
    <location>
        <begin position="49"/>
        <end position="71"/>
    </location>
</feature>
<comment type="subcellular location">
    <subcellularLocation>
        <location evidence="1">Cell membrane</location>
        <topology evidence="1">Multi-pass membrane protein</topology>
    </subcellularLocation>
</comment>
<dbReference type="Proteomes" id="UP000078486">
    <property type="component" value="Unassembled WGS sequence"/>
</dbReference>
<keyword evidence="7 8" id="KW-0472">Membrane</keyword>
<feature type="transmembrane region" description="Helical" evidence="8">
    <location>
        <begin position="96"/>
        <end position="115"/>
    </location>
</feature>
<dbReference type="GO" id="GO:0006814">
    <property type="term" value="P:sodium ion transport"/>
    <property type="evidence" value="ECO:0007669"/>
    <property type="project" value="InterPro"/>
</dbReference>
<evidence type="ECO:0000256" key="3">
    <source>
        <dbReference type="ARBA" id="ARBA00022448"/>
    </source>
</evidence>
<dbReference type="EMBL" id="LRRQ01000075">
    <property type="protein sequence ID" value="OAM90066.1"/>
    <property type="molecule type" value="Genomic_DNA"/>
</dbReference>
<keyword evidence="6 8" id="KW-1133">Transmembrane helix</keyword>
<keyword evidence="3" id="KW-0813">Transport</keyword>
<dbReference type="InterPro" id="IPR039672">
    <property type="entry name" value="MFS_2"/>
</dbReference>
<dbReference type="InterPro" id="IPR036259">
    <property type="entry name" value="MFS_trans_sf"/>
</dbReference>
<organism evidence="9 10">
    <name type="scientific">Termitidicoccus mucosus</name>
    <dbReference type="NCBI Taxonomy" id="1184151"/>
    <lineage>
        <taxon>Bacteria</taxon>
        <taxon>Pseudomonadati</taxon>
        <taxon>Verrucomicrobiota</taxon>
        <taxon>Opitutia</taxon>
        <taxon>Opitutales</taxon>
        <taxon>Opitutaceae</taxon>
        <taxon>Termitidicoccus</taxon>
    </lineage>
</organism>
<reference evidence="9 10" key="1">
    <citation type="submission" date="2016-01" db="EMBL/GenBank/DDBJ databases">
        <title>High potential of lignocellulose degradation of a new Verrucomicrobia species.</title>
        <authorList>
            <person name="Wang Y."/>
            <person name="Shi Y."/>
            <person name="Qiu Z."/>
            <person name="Liu S."/>
            <person name="Yang H."/>
        </authorList>
    </citation>
    <scope>NUCLEOTIDE SEQUENCE [LARGE SCALE GENOMIC DNA]</scope>
    <source>
        <strain evidence="9 10">TSB47</strain>
    </source>
</reference>
<keyword evidence="4" id="KW-1003">Cell membrane</keyword>
<sequence length="295" mass="32512">MPSSAPSKKDASSVAPEDRVPLPQKLAYGAGAMTEQFTGKITKEMFNPVFNIALGISPAVIGTVLMVYRLWDGVTDLLLGNISDNARTRWGRRRPFIVAGGILTGVCLPFLWQASPEWSQAAIITYMIVMGMLLYGVYALWAMPYYSLGMELTPDYNERTRVVAWRAVFSKITVIFGGWLLALTALPVFANPDTGEPDVARGMRVMSWGMGAIIILVATLPGFFVKERYYEKETRHQGKVSLWRGLKETLHCGPFLKIMGVYVCQTVGSSLVASLGLYINIYYICGGDIKTASVI</sequence>
<dbReference type="PANTHER" id="PTHR11328">
    <property type="entry name" value="MAJOR FACILITATOR SUPERFAMILY DOMAIN-CONTAINING PROTEIN"/>
    <property type="match status" value="1"/>
</dbReference>
<comment type="caution">
    <text evidence="9">The sequence shown here is derived from an EMBL/GenBank/DDBJ whole genome shotgun (WGS) entry which is preliminary data.</text>
</comment>
<evidence type="ECO:0000256" key="8">
    <source>
        <dbReference type="SAM" id="Phobius"/>
    </source>
</evidence>
<proteinExistence type="inferred from homology"/>
<dbReference type="Gene3D" id="1.20.1250.20">
    <property type="entry name" value="MFS general substrate transporter like domains"/>
    <property type="match status" value="1"/>
</dbReference>
<evidence type="ECO:0000313" key="10">
    <source>
        <dbReference type="Proteomes" id="UP000078486"/>
    </source>
</evidence>
<dbReference type="Pfam" id="PF13347">
    <property type="entry name" value="MFS_2"/>
    <property type="match status" value="1"/>
</dbReference>
<protein>
    <recommendedName>
        <fullName evidence="11">Sodium:melibiose symporter</fullName>
    </recommendedName>
</protein>
<name>A0A178ILR4_9BACT</name>
<feature type="transmembrane region" description="Helical" evidence="8">
    <location>
        <begin position="163"/>
        <end position="185"/>
    </location>
</feature>
<dbReference type="InterPro" id="IPR018043">
    <property type="entry name" value="Na/Gal_symport_CS"/>
</dbReference>